<dbReference type="Pfam" id="PF05208">
    <property type="entry name" value="ALG3"/>
    <property type="match status" value="1"/>
</dbReference>
<evidence type="ECO:0000256" key="4">
    <source>
        <dbReference type="ARBA" id="ARBA00015561"/>
    </source>
</evidence>
<evidence type="ECO:0000256" key="8">
    <source>
        <dbReference type="ARBA" id="ARBA00022824"/>
    </source>
</evidence>
<evidence type="ECO:0000256" key="10">
    <source>
        <dbReference type="ARBA" id="ARBA00023136"/>
    </source>
</evidence>
<evidence type="ECO:0000256" key="14">
    <source>
        <dbReference type="RuleBase" id="RU364047"/>
    </source>
</evidence>
<feature type="transmembrane region" description="Helical" evidence="14">
    <location>
        <begin position="77"/>
        <end position="94"/>
    </location>
</feature>
<dbReference type="Proteomes" id="UP000077154">
    <property type="component" value="Unassembled WGS sequence"/>
</dbReference>
<dbReference type="EC" id="2.4.1.258" evidence="3 14"/>
<keyword evidence="9 14" id="KW-1133">Transmembrane helix</keyword>
<dbReference type="InterPro" id="IPR007873">
    <property type="entry name" value="Glycosyltransferase_ALG3"/>
</dbReference>
<keyword evidence="6 14" id="KW-0808">Transferase</keyword>
<evidence type="ECO:0000256" key="12">
    <source>
        <dbReference type="ARBA" id="ARBA00049506"/>
    </source>
</evidence>
<feature type="transmembrane region" description="Helical" evidence="14">
    <location>
        <begin position="106"/>
        <end position="125"/>
    </location>
</feature>
<feature type="transmembrane region" description="Helical" evidence="14">
    <location>
        <begin position="387"/>
        <end position="406"/>
    </location>
</feature>
<evidence type="ECO:0000256" key="3">
    <source>
        <dbReference type="ARBA" id="ARBA00011964"/>
    </source>
</evidence>
<dbReference type="PANTHER" id="PTHR12646:SF0">
    <property type="entry name" value="DOL-P-MAN:MAN(5)GLCNAC(2)-PP-DOL ALPHA-1,3-MANNOSYLTRANSFERASE"/>
    <property type="match status" value="1"/>
</dbReference>
<dbReference type="PANTHER" id="PTHR12646">
    <property type="entry name" value="NOT56 - RELATED"/>
    <property type="match status" value="1"/>
</dbReference>
<comment type="function">
    <text evidence="11 14">Dol-P-Man:Man(5)GlcNAc(2)-PP-Dol alpha-1,3-mannosyltransferase that operates in the biosynthetic pathway of dolichol-linked oligosaccharides, the glycan precursors employed in protein asparagine (N)-glycosylation. The assembly of dolichol-linked oligosaccharides begins on the cytosolic side of the endoplasmic reticulum membrane and finishes in its lumen. The sequential addition of sugars to dolichol pyrophosphate produces dolichol-linked oligosaccharides containing fourteen sugars, including two GlcNAcs, nine mannoses and three glucoses. Once assembled, the oligosaccharide is transferred from the lipid to nascent proteins by oligosaccharyltransferases. In the lumen of the endoplasmic reticulum, adds the first dolichyl beta-D-mannosyl phosphate derived mannose in an alpha-1,3 linkage to Man(5)GlcNAc(2)-PP-dolichol to produce Man(6)GlcNAc(2)-PP-dolichol.</text>
</comment>
<comment type="subcellular location">
    <subcellularLocation>
        <location evidence="1 14">Endoplasmic reticulum membrane</location>
        <topology evidence="1 14">Multi-pass membrane protein</topology>
    </subcellularLocation>
</comment>
<evidence type="ECO:0000256" key="13">
    <source>
        <dbReference type="ARBA" id="ARBA00093457"/>
    </source>
</evidence>
<evidence type="ECO:0000256" key="6">
    <source>
        <dbReference type="ARBA" id="ARBA00022679"/>
    </source>
</evidence>
<dbReference type="GO" id="GO:0052925">
    <property type="term" value="F:dol-P-Man:Man(5)GlcNAc(2)-PP-Dol alpha-1,3-mannosyltransferase activity"/>
    <property type="evidence" value="ECO:0007669"/>
    <property type="project" value="UniProtKB-EC"/>
</dbReference>
<comment type="pathway">
    <text evidence="2 14">Protein modification; protein glycosylation.</text>
</comment>
<feature type="transmembrane region" description="Helical" evidence="14">
    <location>
        <begin position="145"/>
        <end position="166"/>
    </location>
</feature>
<reference evidence="15" key="1">
    <citation type="submission" date="2016-03" db="EMBL/GenBank/DDBJ databases">
        <title>Updated assembly of Pseudogymnoascus destructans, the fungus causing white-nose syndrome of bats.</title>
        <authorList>
            <person name="Palmer J.M."/>
            <person name="Drees K.P."/>
            <person name="Foster J.T."/>
            <person name="Lindner D.L."/>
        </authorList>
    </citation>
    <scope>NUCLEOTIDE SEQUENCE [LARGE SCALE GENOMIC DNA]</scope>
    <source>
        <strain evidence="15">20631-21</strain>
    </source>
</reference>
<feature type="transmembrane region" description="Helical" evidence="14">
    <location>
        <begin position="269"/>
        <end position="287"/>
    </location>
</feature>
<dbReference type="OrthoDB" id="20028at2759"/>
<evidence type="ECO:0000256" key="2">
    <source>
        <dbReference type="ARBA" id="ARBA00004922"/>
    </source>
</evidence>
<dbReference type="AlphaFoldDB" id="A0A177A8Z6"/>
<feature type="transmembrane region" description="Helical" evidence="14">
    <location>
        <begin position="27"/>
        <end position="45"/>
    </location>
</feature>
<sequence>MVTTAQLYGRAIDLATNPAHSRWQSPILLVVDALLCLVIIWKVPYTEIDWEAYMQQVAQFLSGEHDYVKIAGGTGPLVYPAVHVYIYSGLYWITDKGRDIKLAQGIFAALYLLTLGGVMACYRRAKAPPYIFPMLILSKRLHSIYILRCFNDCFVVLFLWMAIYAYQRRAYTTGTIIYSLGLGVKMSLLLVLPAIGIVFLLTNGVWTGLQQATIMAQLQVLFSTPFALENVRGYYGRAFEFSRVFLFKWTVNWRFIGEEVFLSKGFSTALLLGHINVLAIFAVTRWLKTAGRPIETMITRTLRLQEPLGNVQNLVSQRVTPQYVLTTILTANVIGILFARSLHYQFYAYLAWSTPFLLWRSGMHPILQYALWAAQEWAWNVYPSTDLSSQVVVGVLALTVAGVWWGTGREEYAEIRPGARDDVK</sequence>
<keyword evidence="5 14" id="KW-0328">Glycosyltransferase</keyword>
<keyword evidence="8 14" id="KW-0256">Endoplasmic reticulum</keyword>
<dbReference type="RefSeq" id="XP_024322921.1">
    <property type="nucleotide sequence ID" value="XM_024469137.1"/>
</dbReference>
<evidence type="ECO:0000256" key="7">
    <source>
        <dbReference type="ARBA" id="ARBA00022692"/>
    </source>
</evidence>
<protein>
    <recommendedName>
        <fullName evidence="4 14">Dol-P-Man:Man(5)GlcNAc(2)-PP-Dol alpha-1,3-mannosyltransferase</fullName>
        <ecNumber evidence="3 14">2.4.1.258</ecNumber>
    </recommendedName>
    <alternativeName>
        <fullName evidence="14">Dol-P-Man-dependent alpha(1-3)-mannosyltransferase</fullName>
    </alternativeName>
</protein>
<dbReference type="GeneID" id="36288581"/>
<feature type="transmembrane region" description="Helical" evidence="14">
    <location>
        <begin position="178"/>
        <end position="202"/>
    </location>
</feature>
<evidence type="ECO:0000313" key="15">
    <source>
        <dbReference type="EMBL" id="OAF57633.1"/>
    </source>
</evidence>
<keyword evidence="7 14" id="KW-0812">Transmembrane</keyword>
<feature type="transmembrane region" description="Helical" evidence="14">
    <location>
        <begin position="322"/>
        <end position="339"/>
    </location>
</feature>
<dbReference type="VEuPathDB" id="FungiDB:GMDG_04078"/>
<dbReference type="GO" id="GO:0005789">
    <property type="term" value="C:endoplasmic reticulum membrane"/>
    <property type="evidence" value="ECO:0007669"/>
    <property type="project" value="UniProtKB-SubCell"/>
</dbReference>
<dbReference type="EMBL" id="KV441399">
    <property type="protein sequence ID" value="OAF57633.1"/>
    <property type="molecule type" value="Genomic_DNA"/>
</dbReference>
<name>A0A177A8Z6_9PEZI</name>
<organism evidence="15">
    <name type="scientific">Pseudogymnoascus destructans</name>
    <dbReference type="NCBI Taxonomy" id="655981"/>
    <lineage>
        <taxon>Eukaryota</taxon>
        <taxon>Fungi</taxon>
        <taxon>Dikarya</taxon>
        <taxon>Ascomycota</taxon>
        <taxon>Pezizomycotina</taxon>
        <taxon>Leotiomycetes</taxon>
        <taxon>Thelebolales</taxon>
        <taxon>Thelebolaceae</taxon>
        <taxon>Pseudogymnoascus</taxon>
    </lineage>
</organism>
<evidence type="ECO:0000256" key="1">
    <source>
        <dbReference type="ARBA" id="ARBA00004477"/>
    </source>
</evidence>
<evidence type="ECO:0000256" key="9">
    <source>
        <dbReference type="ARBA" id="ARBA00022989"/>
    </source>
</evidence>
<gene>
    <name evidence="15" type="primary">ALG3</name>
    <name evidence="15" type="ORF">VC83_05516</name>
</gene>
<evidence type="ECO:0000256" key="5">
    <source>
        <dbReference type="ARBA" id="ARBA00022676"/>
    </source>
</evidence>
<comment type="similarity">
    <text evidence="13">Belongs to the glycosyltransferase ALG3 family.</text>
</comment>
<keyword evidence="10 14" id="KW-0472">Membrane</keyword>
<dbReference type="UniPathway" id="UPA00378"/>
<evidence type="ECO:0000256" key="11">
    <source>
        <dbReference type="ARBA" id="ARBA00044743"/>
    </source>
</evidence>
<proteinExistence type="inferred from homology"/>
<comment type="catalytic activity">
    <reaction evidence="12 14">
        <text>an alpha-D-Man-(1-&gt;2)-alpha-D-Man-(1-&gt;2)-alpha-D-Man-(1-&gt;3)-[alpha-D-Man-(1-&gt;6)]-beta-D-Man-(1-&gt;4)-beta-D-GlcNAc-(1-&gt;4)-alpha-D-GlcNAc-diphospho-di-trans,poly-cis-dolichol + a di-trans,poly-cis-dolichyl beta-D-mannosyl phosphate = an alpha-D-Man-(1-&gt;2)-alpha-D-Man-(1-&gt;2)-alpha-D-Man-(1-&gt;3)-[alpha-D-Man-(1-&gt;3)-alpha-D-Man-(1-&gt;6)]-beta-D-Man-(1-&gt;4)-beta-D-GlcNAc-(1-&gt;4)-alpha-D-GlcNAc-diphospho-di-trans,poly-cis-dolichol + a di-trans,poly-cis-dolichyl phosphate + H(+)</text>
        <dbReference type="Rhea" id="RHEA:29527"/>
        <dbReference type="Rhea" id="RHEA-COMP:19498"/>
        <dbReference type="Rhea" id="RHEA-COMP:19501"/>
        <dbReference type="Rhea" id="RHEA-COMP:19516"/>
        <dbReference type="Rhea" id="RHEA-COMP:19517"/>
        <dbReference type="ChEBI" id="CHEBI:15378"/>
        <dbReference type="ChEBI" id="CHEBI:57683"/>
        <dbReference type="ChEBI" id="CHEBI:58211"/>
        <dbReference type="ChEBI" id="CHEBI:132515"/>
        <dbReference type="ChEBI" id="CHEBI:132516"/>
        <dbReference type="EC" id="2.4.1.258"/>
    </reaction>
    <physiologicalReaction direction="left-to-right" evidence="12 14">
        <dbReference type="Rhea" id="RHEA:29528"/>
    </physiologicalReaction>
</comment>
<accession>A0A177A8Z6</accession>
<dbReference type="eggNOG" id="KOG2762">
    <property type="taxonomic scope" value="Eukaryota"/>
</dbReference>